<dbReference type="Pfam" id="PF14392">
    <property type="entry name" value="zf-CCHC_4"/>
    <property type="match status" value="1"/>
</dbReference>
<keyword evidence="10" id="KW-1185">Reference proteome</keyword>
<dbReference type="InterPro" id="IPR002136">
    <property type="entry name" value="Ribosomal_uL4"/>
</dbReference>
<dbReference type="NCBIfam" id="TIGR03953">
    <property type="entry name" value="rplD_bact"/>
    <property type="match status" value="1"/>
</dbReference>
<dbReference type="PANTHER" id="PTHR10746">
    <property type="entry name" value="50S RIBOSOMAL PROTEIN L4"/>
    <property type="match status" value="1"/>
</dbReference>
<dbReference type="GO" id="GO:0005840">
    <property type="term" value="C:ribosome"/>
    <property type="evidence" value="ECO:0007669"/>
    <property type="project" value="UniProtKB-KW"/>
</dbReference>
<protein>
    <recommendedName>
        <fullName evidence="4">Large ribosomal subunit protein uL4m</fullName>
    </recommendedName>
</protein>
<dbReference type="FunFam" id="3.40.1370.10:FF:000006">
    <property type="entry name" value="50S ribosomal protein L4"/>
    <property type="match status" value="1"/>
</dbReference>
<comment type="similarity">
    <text evidence="1">Belongs to the universal ribosomal protein uL4 family.</text>
</comment>
<feature type="region of interest" description="Disordered" evidence="5">
    <location>
        <begin position="1075"/>
        <end position="1123"/>
    </location>
</feature>
<keyword evidence="2" id="KW-0689">Ribosomal protein</keyword>
<reference evidence="10" key="1">
    <citation type="journal article" date="2024" name="IScience">
        <title>Strigolactones Initiate the Formation of Haustorium-like Structures in Castilleja.</title>
        <authorList>
            <person name="Buerger M."/>
            <person name="Peterson D."/>
            <person name="Chory J."/>
        </authorList>
    </citation>
    <scope>NUCLEOTIDE SEQUENCE [LARGE SCALE GENOMIC DNA]</scope>
</reference>
<dbReference type="Pfam" id="PF00573">
    <property type="entry name" value="Ribosomal_L4"/>
    <property type="match status" value="1"/>
</dbReference>
<sequence length="1241" mass="138739">MWFPPSPASLSGPVVMDPVYANTLNPPSSIDSLNLNTTTLQKTPSNPLQTEINSLNLNTITLQKSPSKPLQTENDNNSTIIARIIAPKPLNLNAFKTTMLNSWNITGKVDTNQLGDNQMAFIFAESKDMKKVLNNTWTFRDHQTVLAWWPPDKALAGVDLDNVARFWVHIYGMPVSYINSSNVETLANEIGSFVKTDLHSPAQKWKRSVKVQIDLNIKKPLLSNLVFSCDEGKKIMIEIRYEHLIDFCHTCGRIGHKGPYCSWKGLGDDAKDQRNFGPWMKFEAPHIKNPKMAALSPESLIYPVTTDKRSESPSSSSLNLAGNHIRGKEKMTELVSNPDATAAANVAITDKCTSEGQNLPVENPKLLPQKDCSPPAQKVNSANLAPNLMKEGIKKLAGQIEKNIGLAVDWGKENGPSCINMEDGPNADCFKMSPTLKRKLAEIDFEPGSNLPTHNRITQNLNSQTPITPNSKSLIHELPPNFTLPLPHFKKPKLLKSGEIHTPRITEDQLQLFLFESNYGKPCLNEKAPESTRENIYQVSRSSALRAQTLKLSLTQRGPRNSSMKMLVWNCQGLAQPKAVRALRFLIRETKADVVFISEVKSPLSPLISNSLKALNFTKSAFSPPIGKSGGLILAWKDNINLTILSTHSNFFHTSILDSNNSWLFTPVYVPCNHIKKDLFWKDIGSLNKNPTLPWLLASDLNDILDQKEKKGGLSFTSSSTHRLCQDLNDNGLIDLGFTGYPFTWCNKRKGIHNIQQRLDRGVGNDGWISLYPLALVNHLTPVASDHSPITISTTREHRLPTPFKFEEMWLEDNSCIDTVRKNWNIPSVGSPPFKLVTKIKNVKQDLRIWNKENFGNCFNKANDLKLKLDAMQYLDKTDSNGILSKNLQEELDSWLLRADIYWRQKAKEKWIKDGDANTRYFHLTAVIHSREHLVMALLVSRRVLRAAGACGFSSTPFSISNAAFRSCNYGDSSNSMISSVLGKAAISVCQRYSTTSLTLNSSEGTFPSHLLSSKPVQTPDREIGQCQDLVIPVTNFHNEDKGFMVLAGDVFDVPIRKDIIHRVVRWQLAKRQQGTHSTKTLSEVSGTGRKPWPQKGTGRARHGTLRGPQFRGGCAMHGPKPRSHAIKLNKKVRRLGLKIALSARAAEGKLMVFEDLDVPTHKTKNIVNYVQQMENAKKFLVVDGGPINEKLKLATQNLHYVNVLPSIGLNVYSILLHDTLIMSRDAVNQIVERMHTPINR</sequence>
<dbReference type="SUPFAM" id="SSF56219">
    <property type="entry name" value="DNase I-like"/>
    <property type="match status" value="1"/>
</dbReference>
<name>A0ABD3BL20_9LAMI</name>
<proteinExistence type="inferred from homology"/>
<evidence type="ECO:0000256" key="3">
    <source>
        <dbReference type="ARBA" id="ARBA00023274"/>
    </source>
</evidence>
<evidence type="ECO:0000259" key="8">
    <source>
        <dbReference type="Pfam" id="PF14392"/>
    </source>
</evidence>
<dbReference type="AlphaFoldDB" id="A0ABD3BL20"/>
<accession>A0ABD3BL20</accession>
<keyword evidence="3" id="KW-0687">Ribonucleoprotein</keyword>
<dbReference type="SUPFAM" id="SSF52166">
    <property type="entry name" value="Ribosomal protein L4"/>
    <property type="match status" value="1"/>
</dbReference>
<dbReference type="EMBL" id="JAVIJP010000081">
    <property type="protein sequence ID" value="KAL3617913.1"/>
    <property type="molecule type" value="Genomic_DNA"/>
</dbReference>
<dbReference type="InterPro" id="IPR013005">
    <property type="entry name" value="Ribosomal_uL4-like"/>
</dbReference>
<evidence type="ECO:0000313" key="9">
    <source>
        <dbReference type="EMBL" id="KAL3617913.1"/>
    </source>
</evidence>
<dbReference type="Gene3D" id="3.40.1370.10">
    <property type="match status" value="1"/>
</dbReference>
<feature type="domain" description="Endonuclease/exonuclease/phosphatase" evidence="6">
    <location>
        <begin position="568"/>
        <end position="761"/>
    </location>
</feature>
<comment type="caution">
    <text evidence="9">The sequence shown here is derived from an EMBL/GenBank/DDBJ whole genome shotgun (WGS) entry which is preliminary data.</text>
</comment>
<dbReference type="InterPro" id="IPR025836">
    <property type="entry name" value="Zn_knuckle_CX2CX4HX4C"/>
</dbReference>
<dbReference type="HAMAP" id="MF_01328_B">
    <property type="entry name" value="Ribosomal_uL4_B"/>
    <property type="match status" value="1"/>
</dbReference>
<dbReference type="Pfam" id="PF14111">
    <property type="entry name" value="DUF4283"/>
    <property type="match status" value="1"/>
</dbReference>
<dbReference type="GO" id="GO:1990904">
    <property type="term" value="C:ribonucleoprotein complex"/>
    <property type="evidence" value="ECO:0007669"/>
    <property type="project" value="UniProtKB-KW"/>
</dbReference>
<evidence type="ECO:0000259" key="7">
    <source>
        <dbReference type="Pfam" id="PF14111"/>
    </source>
</evidence>
<dbReference type="InterPro" id="IPR036691">
    <property type="entry name" value="Endo/exonu/phosph_ase_sf"/>
</dbReference>
<feature type="domain" description="DUF4283" evidence="7">
    <location>
        <begin position="73"/>
        <end position="153"/>
    </location>
</feature>
<gene>
    <name evidence="9" type="ORF">CASFOL_038234</name>
</gene>
<evidence type="ECO:0000259" key="6">
    <source>
        <dbReference type="Pfam" id="PF03372"/>
    </source>
</evidence>
<evidence type="ECO:0000256" key="5">
    <source>
        <dbReference type="SAM" id="MobiDB-lite"/>
    </source>
</evidence>
<organism evidence="9 10">
    <name type="scientific">Castilleja foliolosa</name>
    <dbReference type="NCBI Taxonomy" id="1961234"/>
    <lineage>
        <taxon>Eukaryota</taxon>
        <taxon>Viridiplantae</taxon>
        <taxon>Streptophyta</taxon>
        <taxon>Embryophyta</taxon>
        <taxon>Tracheophyta</taxon>
        <taxon>Spermatophyta</taxon>
        <taxon>Magnoliopsida</taxon>
        <taxon>eudicotyledons</taxon>
        <taxon>Gunneridae</taxon>
        <taxon>Pentapetalae</taxon>
        <taxon>asterids</taxon>
        <taxon>lamiids</taxon>
        <taxon>Lamiales</taxon>
        <taxon>Orobanchaceae</taxon>
        <taxon>Pedicularideae</taxon>
        <taxon>Castillejinae</taxon>
        <taxon>Castilleja</taxon>
    </lineage>
</organism>
<dbReference type="InterPro" id="IPR025558">
    <property type="entry name" value="DUF4283"/>
</dbReference>
<dbReference type="Pfam" id="PF03372">
    <property type="entry name" value="Exo_endo_phos"/>
    <property type="match status" value="1"/>
</dbReference>
<dbReference type="PANTHER" id="PTHR10746:SF6">
    <property type="entry name" value="LARGE RIBOSOMAL SUBUNIT PROTEIN UL4M"/>
    <property type="match status" value="1"/>
</dbReference>
<feature type="compositionally biased region" description="Polar residues" evidence="5">
    <location>
        <begin position="1075"/>
        <end position="1086"/>
    </location>
</feature>
<evidence type="ECO:0000256" key="1">
    <source>
        <dbReference type="ARBA" id="ARBA00010528"/>
    </source>
</evidence>
<dbReference type="InterPro" id="IPR023574">
    <property type="entry name" value="Ribosomal_uL4_dom_sf"/>
</dbReference>
<evidence type="ECO:0000256" key="4">
    <source>
        <dbReference type="ARBA" id="ARBA00040565"/>
    </source>
</evidence>
<evidence type="ECO:0000313" key="10">
    <source>
        <dbReference type="Proteomes" id="UP001632038"/>
    </source>
</evidence>
<evidence type="ECO:0000256" key="2">
    <source>
        <dbReference type="ARBA" id="ARBA00022980"/>
    </source>
</evidence>
<feature type="domain" description="Zinc knuckle CX2CX4HX4C" evidence="8">
    <location>
        <begin position="216"/>
        <end position="262"/>
    </location>
</feature>
<dbReference type="Proteomes" id="UP001632038">
    <property type="component" value="Unassembled WGS sequence"/>
</dbReference>
<dbReference type="InterPro" id="IPR005135">
    <property type="entry name" value="Endo/exonuclease/phosphatase"/>
</dbReference>
<dbReference type="Gene3D" id="3.60.10.10">
    <property type="entry name" value="Endonuclease/exonuclease/phosphatase"/>
    <property type="match status" value="1"/>
</dbReference>